<dbReference type="SMART" id="SM00028">
    <property type="entry name" value="TPR"/>
    <property type="match status" value="6"/>
</dbReference>
<keyword evidence="3" id="KW-0812">Transmembrane</keyword>
<dbReference type="InterPro" id="IPR011990">
    <property type="entry name" value="TPR-like_helical_dom_sf"/>
</dbReference>
<keyword evidence="2" id="KW-0802">TPR repeat</keyword>
<keyword evidence="4" id="KW-0732">Signal</keyword>
<evidence type="ECO:0000313" key="6">
    <source>
        <dbReference type="EMBL" id="CAH1576543.1"/>
    </source>
</evidence>
<protein>
    <recommendedName>
        <fullName evidence="1">diguanylate cyclase</fullName>
        <ecNumber evidence="1">2.7.7.65</ecNumber>
    </recommendedName>
</protein>
<feature type="repeat" description="TPR" evidence="2">
    <location>
        <begin position="290"/>
        <end position="323"/>
    </location>
</feature>
<keyword evidence="3" id="KW-0472">Membrane</keyword>
<dbReference type="GO" id="GO:1902201">
    <property type="term" value="P:negative regulation of bacterial-type flagellum-dependent cell motility"/>
    <property type="evidence" value="ECO:0007669"/>
    <property type="project" value="TreeGrafter"/>
</dbReference>
<dbReference type="Pfam" id="PF13424">
    <property type="entry name" value="TPR_12"/>
    <property type="match status" value="1"/>
</dbReference>
<comment type="caution">
    <text evidence="6">The sequence shown here is derived from an EMBL/GenBank/DDBJ whole genome shotgun (WGS) entry which is preliminary data.</text>
</comment>
<feature type="domain" description="GGDEF" evidence="5">
    <location>
        <begin position="506"/>
        <end position="640"/>
    </location>
</feature>
<dbReference type="InterPro" id="IPR029787">
    <property type="entry name" value="Nucleotide_cyclase"/>
</dbReference>
<dbReference type="SUPFAM" id="SSF55073">
    <property type="entry name" value="Nucleotide cyclase"/>
    <property type="match status" value="1"/>
</dbReference>
<dbReference type="PANTHER" id="PTHR45138">
    <property type="entry name" value="REGULATORY COMPONENTS OF SENSORY TRANSDUCTION SYSTEM"/>
    <property type="match status" value="1"/>
</dbReference>
<reference evidence="6" key="1">
    <citation type="submission" date="2022-01" db="EMBL/GenBank/DDBJ databases">
        <authorList>
            <person name="Lagorce A."/>
        </authorList>
    </citation>
    <scope>NUCLEOTIDE SEQUENCE</scope>
    <source>
        <strain evidence="6">Th15_F1_A12</strain>
    </source>
</reference>
<dbReference type="EC" id="2.7.7.65" evidence="1"/>
<feature type="transmembrane region" description="Helical" evidence="3">
    <location>
        <begin position="451"/>
        <end position="469"/>
    </location>
</feature>
<evidence type="ECO:0000256" key="2">
    <source>
        <dbReference type="PROSITE-ProRule" id="PRU00339"/>
    </source>
</evidence>
<evidence type="ECO:0000313" key="7">
    <source>
        <dbReference type="Proteomes" id="UP001295462"/>
    </source>
</evidence>
<dbReference type="NCBIfam" id="TIGR00254">
    <property type="entry name" value="GGDEF"/>
    <property type="match status" value="1"/>
</dbReference>
<organism evidence="6 7">
    <name type="scientific">Vibrio jasicida</name>
    <dbReference type="NCBI Taxonomy" id="766224"/>
    <lineage>
        <taxon>Bacteria</taxon>
        <taxon>Pseudomonadati</taxon>
        <taxon>Pseudomonadota</taxon>
        <taxon>Gammaproteobacteria</taxon>
        <taxon>Vibrionales</taxon>
        <taxon>Vibrionaceae</taxon>
        <taxon>Vibrio</taxon>
    </lineage>
</organism>
<feature type="signal peptide" evidence="4">
    <location>
        <begin position="1"/>
        <end position="19"/>
    </location>
</feature>
<dbReference type="AlphaFoldDB" id="A0AAU9QIT7"/>
<dbReference type="PANTHER" id="PTHR45138:SF24">
    <property type="entry name" value="DIGUANYLATE CYCLASE DGCC-RELATED"/>
    <property type="match status" value="1"/>
</dbReference>
<evidence type="ECO:0000256" key="4">
    <source>
        <dbReference type="SAM" id="SignalP"/>
    </source>
</evidence>
<dbReference type="Gene3D" id="3.30.70.270">
    <property type="match status" value="1"/>
</dbReference>
<accession>A0AAU9QIT7</accession>
<keyword evidence="3" id="KW-1133">Transmembrane helix</keyword>
<dbReference type="InterPro" id="IPR043128">
    <property type="entry name" value="Rev_trsase/Diguanyl_cyclase"/>
</dbReference>
<evidence type="ECO:0000256" key="3">
    <source>
        <dbReference type="SAM" id="Phobius"/>
    </source>
</evidence>
<dbReference type="InterPro" id="IPR050469">
    <property type="entry name" value="Diguanylate_Cyclase"/>
</dbReference>
<dbReference type="PROSITE" id="PS50887">
    <property type="entry name" value="GGDEF"/>
    <property type="match status" value="1"/>
</dbReference>
<sequence length="655" mass="74051">MRTLLSLLASLFLGSQANASDTQSITQWQAVYQSTLKTNVESALSMLQDRYHTANTDSEKLYVSGLIYEYMGNIDQPYFGSSQILDNRFAKLESRYILALKERKQGNYDDSVNLFTALLQSTKQHQDVESKALMNYQLCYTLNQQGQYHKANFFCSSLNNHLAIDHPESFPSDLALRVIANNFDYRGEYDVALELYRRLLTKMPTQSDPSGVYNDVGNLLSVLGQYEQAEQYLIQALLARQLEASPLEVAQVEHSLAAMYNKSKDYDKAISHYKNALTILEDMDYPYGKGLTYLGLGSAYVESGNLQSAVPYIRNALELGKRYENKRLETESHLAAGFAYLKNTMLAKALEHGIAALELATENSNSALQAKAQLLLSQTYREQGNHLAALSHYQDYATLELANRDANNVKAIEALDLTKNEYEYELQLTKINNERNLKLLEVEKLAEQKRAYNFVIFCLLTLLFVALFIQRKTNIKSKLDRLTGSLNRSTIIEKIRAQTINAPEDMRYVLALIDLDNFKSINDQYGHPTGDIVLKHVCKAIRAKLNRGEYLGRLGGEEFILLLKNVDEIDVPFRVQSLHKTISDKQIKTENATVLNVTASLAYLSTSKPLTNFDELYSILDQALYQTKQSGHNVMIDAYNEPIDLPSSAFESTTA</sequence>
<dbReference type="SUPFAM" id="SSF48452">
    <property type="entry name" value="TPR-like"/>
    <property type="match status" value="2"/>
</dbReference>
<dbReference type="SMART" id="SM00267">
    <property type="entry name" value="GGDEF"/>
    <property type="match status" value="1"/>
</dbReference>
<dbReference type="Pfam" id="PF13181">
    <property type="entry name" value="TPR_8"/>
    <property type="match status" value="1"/>
</dbReference>
<dbReference type="GO" id="GO:0043709">
    <property type="term" value="P:cell adhesion involved in single-species biofilm formation"/>
    <property type="evidence" value="ECO:0007669"/>
    <property type="project" value="TreeGrafter"/>
</dbReference>
<dbReference type="Gene3D" id="1.25.40.10">
    <property type="entry name" value="Tetratricopeptide repeat domain"/>
    <property type="match status" value="2"/>
</dbReference>
<proteinExistence type="predicted"/>
<gene>
    <name evidence="6" type="ORF">THF1A12_140043</name>
</gene>
<dbReference type="PROSITE" id="PS50005">
    <property type="entry name" value="TPR"/>
    <property type="match status" value="2"/>
</dbReference>
<dbReference type="InterPro" id="IPR019734">
    <property type="entry name" value="TPR_rpt"/>
</dbReference>
<dbReference type="RefSeq" id="WP_038880879.1">
    <property type="nucleotide sequence ID" value="NZ_CAKMTZ010000067.1"/>
</dbReference>
<dbReference type="Pfam" id="PF00990">
    <property type="entry name" value="GGDEF"/>
    <property type="match status" value="1"/>
</dbReference>
<dbReference type="InterPro" id="IPR000160">
    <property type="entry name" value="GGDEF_dom"/>
</dbReference>
<dbReference type="GO" id="GO:0005886">
    <property type="term" value="C:plasma membrane"/>
    <property type="evidence" value="ECO:0007669"/>
    <property type="project" value="TreeGrafter"/>
</dbReference>
<dbReference type="CDD" id="cd01949">
    <property type="entry name" value="GGDEF"/>
    <property type="match status" value="1"/>
</dbReference>
<dbReference type="Proteomes" id="UP001295462">
    <property type="component" value="Unassembled WGS sequence"/>
</dbReference>
<dbReference type="EMBL" id="CAKMUD010000046">
    <property type="protein sequence ID" value="CAH1576543.1"/>
    <property type="molecule type" value="Genomic_DNA"/>
</dbReference>
<evidence type="ECO:0000259" key="5">
    <source>
        <dbReference type="PROSITE" id="PS50887"/>
    </source>
</evidence>
<dbReference type="GO" id="GO:0052621">
    <property type="term" value="F:diguanylate cyclase activity"/>
    <property type="evidence" value="ECO:0007669"/>
    <property type="project" value="UniProtKB-EC"/>
</dbReference>
<feature type="repeat" description="TPR" evidence="2">
    <location>
        <begin position="250"/>
        <end position="283"/>
    </location>
</feature>
<name>A0AAU9QIT7_9VIBR</name>
<feature type="chain" id="PRO_5043415050" description="diguanylate cyclase" evidence="4">
    <location>
        <begin position="20"/>
        <end position="655"/>
    </location>
</feature>
<evidence type="ECO:0000256" key="1">
    <source>
        <dbReference type="ARBA" id="ARBA00012528"/>
    </source>
</evidence>